<feature type="region of interest" description="Disordered" evidence="1">
    <location>
        <begin position="132"/>
        <end position="188"/>
    </location>
</feature>
<dbReference type="EMBL" id="JAPTHD010000003">
    <property type="protein sequence ID" value="MDV5824124.1"/>
    <property type="molecule type" value="Genomic_DNA"/>
</dbReference>
<feature type="compositionally biased region" description="Low complexity" evidence="1">
    <location>
        <begin position="141"/>
        <end position="161"/>
    </location>
</feature>
<gene>
    <name evidence="2" type="ORF">O0R41_11000</name>
</gene>
<keyword evidence="3" id="KW-1185">Reference proteome</keyword>
<name>A0ABU3ZX66_9SPHN</name>
<organism evidence="2 3">
    <name type="scientific">Sphingobium naphthae</name>
    <dbReference type="NCBI Taxonomy" id="1886786"/>
    <lineage>
        <taxon>Bacteria</taxon>
        <taxon>Pseudomonadati</taxon>
        <taxon>Pseudomonadota</taxon>
        <taxon>Alphaproteobacteria</taxon>
        <taxon>Sphingomonadales</taxon>
        <taxon>Sphingomonadaceae</taxon>
        <taxon>Sphingobium</taxon>
    </lineage>
</organism>
<comment type="caution">
    <text evidence="2">The sequence shown here is derived from an EMBL/GenBank/DDBJ whole genome shotgun (WGS) entry which is preliminary data.</text>
</comment>
<evidence type="ECO:0000313" key="3">
    <source>
        <dbReference type="Proteomes" id="UP001185984"/>
    </source>
</evidence>
<dbReference type="Proteomes" id="UP001185984">
    <property type="component" value="Unassembled WGS sequence"/>
</dbReference>
<feature type="compositionally biased region" description="Low complexity" evidence="1">
    <location>
        <begin position="169"/>
        <end position="188"/>
    </location>
</feature>
<accession>A0ABU3ZX66</accession>
<evidence type="ECO:0000313" key="2">
    <source>
        <dbReference type="EMBL" id="MDV5824124.1"/>
    </source>
</evidence>
<sequence length="188" mass="19147">MRLWMLSGTTVAAATAMGLTLGSYAVSPQRSPLERDAEPSLYTDFEAPVADAADPGPRTIHCTGCGPTLADRRHAAAMAGYDDYGMVDGGSSDPVVQDYLAAADADMGYAATPVEASVPVIHQLPPNVVRFADAPSPAARPQAVAPSQDSAQAPAQPSRPAMRVALTEPAASPAVRATAPGAATTGAY</sequence>
<dbReference type="RefSeq" id="WP_317516914.1">
    <property type="nucleotide sequence ID" value="NZ_JAPTHD010000003.1"/>
</dbReference>
<protein>
    <submittedName>
        <fullName evidence="2">Uncharacterized protein</fullName>
    </submittedName>
</protein>
<evidence type="ECO:0000256" key="1">
    <source>
        <dbReference type="SAM" id="MobiDB-lite"/>
    </source>
</evidence>
<reference evidence="3" key="1">
    <citation type="journal article" date="2022" name="J Environ Chem Eng">
        <title>Biodegradation of petroleum oil using a constructed nonpathogenic and heavy metal-tolerant bacterial consortium isolated from marine sponges.</title>
        <authorList>
            <person name="Dechsakulwatana C."/>
            <person name="Rungsihiranrut A."/>
            <person name="Muangchinda C."/>
            <person name="Ningthoujam R."/>
            <person name="Klankeo P."/>
            <person name="Pinyakong O."/>
        </authorList>
    </citation>
    <scope>NUCLEOTIDE SEQUENCE [LARGE SCALE GENOMIC DNA]</scope>
    <source>
        <strain evidence="3">MO2-4</strain>
    </source>
</reference>
<proteinExistence type="predicted"/>